<dbReference type="Proteomes" id="UP000464657">
    <property type="component" value="Chromosome"/>
</dbReference>
<feature type="domain" description="7(1) septoil knot" evidence="1">
    <location>
        <begin position="34"/>
        <end position="109"/>
    </location>
</feature>
<protein>
    <recommendedName>
        <fullName evidence="1">7(1) septoil knot domain-containing protein</fullName>
    </recommendedName>
</protein>
<accession>A0A7L4ZFH0</accession>
<proteinExistence type="predicted"/>
<reference evidence="2 3" key="1">
    <citation type="journal article" date="2013" name="Int. J. Syst. Evol. Microbiol.">
        <title>Kordia antarctica sp. nov., isolated from Antarctic seawater.</title>
        <authorList>
            <person name="Baek K."/>
            <person name="Choi A."/>
            <person name="Kang I."/>
            <person name="Lee K."/>
            <person name="Cho J.C."/>
        </authorList>
    </citation>
    <scope>NUCLEOTIDE SEQUENCE [LARGE SCALE GENOMIC DNA]</scope>
    <source>
        <strain evidence="2 3">IMCC3317</strain>
    </source>
</reference>
<dbReference type="InterPro" id="IPR046148">
    <property type="entry name" value="Septknot"/>
</dbReference>
<dbReference type="KEGG" id="kan:IMCC3317_05270"/>
<evidence type="ECO:0000313" key="3">
    <source>
        <dbReference type="Proteomes" id="UP000464657"/>
    </source>
</evidence>
<evidence type="ECO:0000259" key="1">
    <source>
        <dbReference type="Pfam" id="PF19647"/>
    </source>
</evidence>
<dbReference type="EMBL" id="CP019288">
    <property type="protein sequence ID" value="QHI35181.1"/>
    <property type="molecule type" value="Genomic_DNA"/>
</dbReference>
<dbReference type="OrthoDB" id="514259at2"/>
<sequence length="110" mass="12422">MKRICQFLSILTVTLVCISASTQQLQDDDCKFEGKKLYGKIRFVESSGNADVKIKIVNSFPDIKVKLVENFADDCGEWQVVEYGEDLKVYVAENFADIKVKFVTSFPGID</sequence>
<dbReference type="AlphaFoldDB" id="A0A7L4ZFH0"/>
<dbReference type="RefSeq" id="WP_160127938.1">
    <property type="nucleotide sequence ID" value="NZ_CP019288.1"/>
</dbReference>
<keyword evidence="3" id="KW-1185">Reference proteome</keyword>
<organism evidence="2 3">
    <name type="scientific">Kordia antarctica</name>
    <dbReference type="NCBI Taxonomy" id="1218801"/>
    <lineage>
        <taxon>Bacteria</taxon>
        <taxon>Pseudomonadati</taxon>
        <taxon>Bacteroidota</taxon>
        <taxon>Flavobacteriia</taxon>
        <taxon>Flavobacteriales</taxon>
        <taxon>Flavobacteriaceae</taxon>
        <taxon>Kordia</taxon>
    </lineage>
</organism>
<evidence type="ECO:0000313" key="2">
    <source>
        <dbReference type="EMBL" id="QHI35181.1"/>
    </source>
</evidence>
<gene>
    <name evidence="2" type="ORF">IMCC3317_05270</name>
</gene>
<name>A0A7L4ZFH0_9FLAO</name>
<dbReference type="Pfam" id="PF19647">
    <property type="entry name" value="Septknot"/>
    <property type="match status" value="1"/>
</dbReference>